<dbReference type="InterPro" id="IPR006626">
    <property type="entry name" value="PbH1"/>
</dbReference>
<dbReference type="Proteomes" id="UP000018901">
    <property type="component" value="Chromosome"/>
</dbReference>
<dbReference type="HOGENOM" id="CLU_486487_0_0_10"/>
<dbReference type="InterPro" id="IPR011050">
    <property type="entry name" value="Pectin_lyase_fold/virulence"/>
</dbReference>
<dbReference type="KEGG" id="bvs:BARVI_00060"/>
<dbReference type="EMBL" id="CP007034">
    <property type="protein sequence ID" value="AHF13513.1"/>
    <property type="molecule type" value="Genomic_DNA"/>
</dbReference>
<dbReference type="InterPro" id="IPR012334">
    <property type="entry name" value="Pectin_lyas_fold"/>
</dbReference>
<protein>
    <recommendedName>
        <fullName evidence="3">Right handed beta helix domain-containing protein</fullName>
    </recommendedName>
</protein>
<dbReference type="NCBIfam" id="NF041518">
    <property type="entry name" value="choice_anch_Q"/>
    <property type="match status" value="1"/>
</dbReference>
<evidence type="ECO:0008006" key="3">
    <source>
        <dbReference type="Google" id="ProtNLM"/>
    </source>
</evidence>
<dbReference type="PATRIC" id="fig|880074.11.peg.12"/>
<dbReference type="SUPFAM" id="SSF51126">
    <property type="entry name" value="Pectin lyase-like"/>
    <property type="match status" value="1"/>
</dbReference>
<dbReference type="Gene3D" id="2.160.20.10">
    <property type="entry name" value="Single-stranded right-handed beta-helix, Pectin lyase-like"/>
    <property type="match status" value="1"/>
</dbReference>
<evidence type="ECO:0000313" key="1">
    <source>
        <dbReference type="EMBL" id="AHF13513.1"/>
    </source>
</evidence>
<dbReference type="AlphaFoldDB" id="W0EVC7"/>
<proteinExistence type="predicted"/>
<reference evidence="1 2" key="1">
    <citation type="submission" date="2013-12" db="EMBL/GenBank/DDBJ databases">
        <authorList>
            <consortium name="DOE Joint Genome Institute"/>
            <person name="Eisen J."/>
            <person name="Huntemann M."/>
            <person name="Han J."/>
            <person name="Chen A."/>
            <person name="Kyrpides N."/>
            <person name="Mavromatis K."/>
            <person name="Markowitz V."/>
            <person name="Palaniappan K."/>
            <person name="Ivanova N."/>
            <person name="Schaumberg A."/>
            <person name="Pati A."/>
            <person name="Liolios K."/>
            <person name="Nordberg H.P."/>
            <person name="Cantor M.N."/>
            <person name="Hua S.X."/>
            <person name="Woyke T."/>
        </authorList>
    </citation>
    <scope>NUCLEOTIDE SEQUENCE [LARGE SCALE GENOMIC DNA]</scope>
    <source>
        <strain evidence="2">DSM 18177</strain>
    </source>
</reference>
<dbReference type="STRING" id="880074.BARVI_00060"/>
<dbReference type="InterPro" id="IPR059226">
    <property type="entry name" value="Choice_anch_Q_dom"/>
</dbReference>
<name>W0EVC7_9BACT</name>
<accession>W0EVC7</accession>
<organism evidence="1 2">
    <name type="scientific">Barnesiella viscericola DSM 18177</name>
    <dbReference type="NCBI Taxonomy" id="880074"/>
    <lineage>
        <taxon>Bacteria</taxon>
        <taxon>Pseudomonadati</taxon>
        <taxon>Bacteroidota</taxon>
        <taxon>Bacteroidia</taxon>
        <taxon>Bacteroidales</taxon>
        <taxon>Barnesiellaceae</taxon>
        <taxon>Barnesiella</taxon>
    </lineage>
</organism>
<keyword evidence="2" id="KW-1185">Reference proteome</keyword>
<sequence length="537" mass="56880">MLVGEGILPGEPLSHINLMRMKTLYLFVVFGVVASLCATQAQQVYYVTPEGGGDGSSWASATTLEQAIGSASGTAEAADIILVKKGTYTAPATDGLGFYFQTKKQIVIYGNCEGTESETDLPVIDEETPIETYLVAPVDENQEPVSRVITIYKGSVAFEGFDISGGTSAFSTSRGPNEGGSVWIYGQGVLRKCHIHGSSSQKGGGVYLSTFEEGKEAGLESCHVYNNSSTGDGKSSLGGGVYMKNNTFVKDCVIEDNVSPYTGGGIYCESTGVVYNSVIRNNRAEKNSSGGIWIHSGVIANCLIIGNQAMSVGAGVQLGSEEAQIINSTVVSNQLNNTSGSAISGGIMVDNGHVRNCIVWGNTVNGGTVERDIRISNMRTGTLTNTCYKVASIVSADAQEIDCIQDDPLFVDAEGGDYRLAEGSPCIDTGNNDSYAVVPMDTDLNGESRIENNTIDMGAYEYHKDISTGVAELAGGPRIYAAAGRLIVVEVEGNLMVYDVLGRLRHTQIVSGQAEITLPSGIYIVRLNKVCRKVSIR</sequence>
<gene>
    <name evidence="1" type="ORF">BARVI_00060</name>
</gene>
<evidence type="ECO:0000313" key="2">
    <source>
        <dbReference type="Proteomes" id="UP000018901"/>
    </source>
</evidence>
<dbReference type="eggNOG" id="COG3210">
    <property type="taxonomic scope" value="Bacteria"/>
</dbReference>
<dbReference type="SMART" id="SM00710">
    <property type="entry name" value="PbH1"/>
    <property type="match status" value="6"/>
</dbReference>